<dbReference type="OrthoDB" id="6079689at2759"/>
<dbReference type="InterPro" id="IPR032466">
    <property type="entry name" value="Metal_Hydrolase"/>
</dbReference>
<evidence type="ECO:0000256" key="2">
    <source>
        <dbReference type="ARBA" id="ARBA00022722"/>
    </source>
</evidence>
<gene>
    <name evidence="6" type="ORF">TrCOL_g1484</name>
</gene>
<protein>
    <recommendedName>
        <fullName evidence="8">TatD related DNase</fullName>
    </recommendedName>
</protein>
<dbReference type="InterPro" id="IPR050891">
    <property type="entry name" value="TatD-type_Hydrolase"/>
</dbReference>
<dbReference type="PROSITE" id="PS01091">
    <property type="entry name" value="TATD_3"/>
    <property type="match status" value="1"/>
</dbReference>
<evidence type="ECO:0000313" key="6">
    <source>
        <dbReference type="EMBL" id="GMI41451.1"/>
    </source>
</evidence>
<evidence type="ECO:0000256" key="1">
    <source>
        <dbReference type="ARBA" id="ARBA00009275"/>
    </source>
</evidence>
<feature type="binding site" evidence="5">
    <location>
        <position position="187"/>
    </location>
    <ligand>
        <name>a divalent metal cation</name>
        <dbReference type="ChEBI" id="CHEBI:60240"/>
        <label>2</label>
    </ligand>
</feature>
<dbReference type="Pfam" id="PF01026">
    <property type="entry name" value="TatD_DNase"/>
    <property type="match status" value="1"/>
</dbReference>
<dbReference type="EMBL" id="BRYA01001297">
    <property type="protein sequence ID" value="GMI41451.1"/>
    <property type="molecule type" value="Genomic_DNA"/>
</dbReference>
<name>A0A9W7GCG1_9STRA</name>
<comment type="caution">
    <text evidence="6">The sequence shown here is derived from an EMBL/GenBank/DDBJ whole genome shotgun (WGS) entry which is preliminary data.</text>
</comment>
<evidence type="ECO:0000256" key="5">
    <source>
        <dbReference type="PIRSR" id="PIRSR005902-1"/>
    </source>
</evidence>
<accession>A0A9W7GCG1</accession>
<dbReference type="SUPFAM" id="SSF51556">
    <property type="entry name" value="Metallo-dependent hydrolases"/>
    <property type="match status" value="1"/>
</dbReference>
<dbReference type="Proteomes" id="UP001165065">
    <property type="component" value="Unassembled WGS sequence"/>
</dbReference>
<comment type="similarity">
    <text evidence="1">Belongs to the metallo-dependent hydrolases superfamily. TatD-type hydrolase family.</text>
</comment>
<dbReference type="InterPro" id="IPR001130">
    <property type="entry name" value="TatD-like"/>
</dbReference>
<dbReference type="PANTHER" id="PTHR10060">
    <property type="entry name" value="TATD FAMILY DEOXYRIBONUCLEASE"/>
    <property type="match status" value="1"/>
</dbReference>
<keyword evidence="2" id="KW-0540">Nuclease</keyword>
<evidence type="ECO:0000256" key="4">
    <source>
        <dbReference type="ARBA" id="ARBA00022801"/>
    </source>
</evidence>
<feature type="binding site" evidence="5">
    <location>
        <position position="235"/>
    </location>
    <ligand>
        <name>a divalent metal cation</name>
        <dbReference type="ChEBI" id="CHEBI:60240"/>
        <label>1</label>
    </ligand>
</feature>
<evidence type="ECO:0008006" key="8">
    <source>
        <dbReference type="Google" id="ProtNLM"/>
    </source>
</evidence>
<keyword evidence="4" id="KW-0378">Hydrolase</keyword>
<dbReference type="GO" id="GO:0005829">
    <property type="term" value="C:cytosol"/>
    <property type="evidence" value="ECO:0007669"/>
    <property type="project" value="TreeGrafter"/>
</dbReference>
<keyword evidence="3 5" id="KW-0479">Metal-binding</keyword>
<keyword evidence="7" id="KW-1185">Reference proteome</keyword>
<dbReference type="PANTHER" id="PTHR10060:SF15">
    <property type="entry name" value="DEOXYRIBONUCLEASE TATDN1"/>
    <property type="match status" value="1"/>
</dbReference>
<dbReference type="GO" id="GO:0008296">
    <property type="term" value="F:3'-5'-DNA exonuclease activity"/>
    <property type="evidence" value="ECO:0007669"/>
    <property type="project" value="TreeGrafter"/>
</dbReference>
<dbReference type="GO" id="GO:0046872">
    <property type="term" value="F:metal ion binding"/>
    <property type="evidence" value="ECO:0007669"/>
    <property type="project" value="UniProtKB-KW"/>
</dbReference>
<dbReference type="PIRSF" id="PIRSF005902">
    <property type="entry name" value="DNase_TatD"/>
    <property type="match status" value="1"/>
</dbReference>
<organism evidence="6 7">
    <name type="scientific">Triparma columacea</name>
    <dbReference type="NCBI Taxonomy" id="722753"/>
    <lineage>
        <taxon>Eukaryota</taxon>
        <taxon>Sar</taxon>
        <taxon>Stramenopiles</taxon>
        <taxon>Ochrophyta</taxon>
        <taxon>Bolidophyceae</taxon>
        <taxon>Parmales</taxon>
        <taxon>Triparmaceae</taxon>
        <taxon>Triparma</taxon>
    </lineage>
</organism>
<dbReference type="AlphaFoldDB" id="A0A9W7GCG1"/>
<dbReference type="Gene3D" id="3.20.20.140">
    <property type="entry name" value="Metal-dependent hydrolases"/>
    <property type="match status" value="1"/>
</dbReference>
<reference evidence="7" key="1">
    <citation type="journal article" date="2023" name="Commun. Biol.">
        <title>Genome analysis of Parmales, the sister group of diatoms, reveals the evolutionary specialization of diatoms from phago-mixotrophs to photoautotrophs.</title>
        <authorList>
            <person name="Ban H."/>
            <person name="Sato S."/>
            <person name="Yoshikawa S."/>
            <person name="Yamada K."/>
            <person name="Nakamura Y."/>
            <person name="Ichinomiya M."/>
            <person name="Sato N."/>
            <person name="Blanc-Mathieu R."/>
            <person name="Endo H."/>
            <person name="Kuwata A."/>
            <person name="Ogata H."/>
        </authorList>
    </citation>
    <scope>NUCLEOTIDE SEQUENCE [LARGE SCALE GENOMIC DNA]</scope>
</reference>
<feature type="binding site" evidence="5">
    <location>
        <position position="120"/>
    </location>
    <ligand>
        <name>a divalent metal cation</name>
        <dbReference type="ChEBI" id="CHEBI:60240"/>
        <label>1</label>
    </ligand>
</feature>
<evidence type="ECO:0000313" key="7">
    <source>
        <dbReference type="Proteomes" id="UP001165065"/>
    </source>
</evidence>
<sequence>MSGLTGSRYIDIGANLLDDKFSGVYFGTKRHDEDRGAVLERALAPDGPCGRIICTSGTIEDSKETLTFTERSPMLFTTCGVHPTRATQGCEGMLEVVKDNWLGVGGEGGGGRGKVVAIGELGLDYDRLEFANKEAQHVVLLAQLAVNKQLIGMGIKLPLFLHSRSCGSDLFSILETHRDSWTTGVVHSFDDTFELAEKYMQLGLYIGVNGCSFKTQDNVEVVKKLPMDRLLLETDAPYCDIRQTHAGHQFVKTTFATVKEKKWVPHAMVKNRMEPCMIPQVAEVVSGAKGIELEQVKQICWDNSMRLFFPDE</sequence>
<feature type="binding site" evidence="5">
    <location>
        <position position="162"/>
    </location>
    <ligand>
        <name>a divalent metal cation</name>
        <dbReference type="ChEBI" id="CHEBI:60240"/>
        <label>2</label>
    </ligand>
</feature>
<dbReference type="CDD" id="cd01310">
    <property type="entry name" value="TatD_DNAse"/>
    <property type="match status" value="1"/>
</dbReference>
<proteinExistence type="inferred from homology"/>
<evidence type="ECO:0000256" key="3">
    <source>
        <dbReference type="ARBA" id="ARBA00022723"/>
    </source>
</evidence>
<dbReference type="InterPro" id="IPR018228">
    <property type="entry name" value="DNase_TatD-rel_CS"/>
</dbReference>